<dbReference type="InterPro" id="IPR001789">
    <property type="entry name" value="Sig_transdc_resp-reg_receiver"/>
</dbReference>
<dbReference type="Pfam" id="PF00072">
    <property type="entry name" value="Response_reg"/>
    <property type="match status" value="1"/>
</dbReference>
<evidence type="ECO:0000313" key="5">
    <source>
        <dbReference type="Proteomes" id="UP000198635"/>
    </source>
</evidence>
<dbReference type="STRING" id="52560.SAMN04488082_102286"/>
<feature type="domain" description="Response regulatory" evidence="3">
    <location>
        <begin position="4"/>
        <end position="116"/>
    </location>
</feature>
<proteinExistence type="predicted"/>
<dbReference type="PANTHER" id="PTHR44591:SF3">
    <property type="entry name" value="RESPONSE REGULATORY DOMAIN-CONTAINING PROTEIN"/>
    <property type="match status" value="1"/>
</dbReference>
<protein>
    <submittedName>
        <fullName evidence="4">Response regulator receiver domain-containing protein</fullName>
    </submittedName>
</protein>
<dbReference type="RefSeq" id="WP_092372745.1">
    <property type="nucleotide sequence ID" value="NZ_FORX01000002.1"/>
</dbReference>
<dbReference type="InterPro" id="IPR054815">
    <property type="entry name" value="DVU0259-like"/>
</dbReference>
<evidence type="ECO:0000256" key="1">
    <source>
        <dbReference type="ARBA" id="ARBA00022553"/>
    </source>
</evidence>
<dbReference type="SUPFAM" id="SSF52172">
    <property type="entry name" value="CheY-like"/>
    <property type="match status" value="1"/>
</dbReference>
<dbReference type="EMBL" id="FORX01000002">
    <property type="protein sequence ID" value="SFJ31532.1"/>
    <property type="molecule type" value="Genomic_DNA"/>
</dbReference>
<feature type="modified residue" description="4-aspartylphosphate" evidence="2">
    <location>
        <position position="53"/>
    </location>
</feature>
<organism evidence="4 5">
    <name type="scientific">Desulfomicrobium apsheronum</name>
    <dbReference type="NCBI Taxonomy" id="52560"/>
    <lineage>
        <taxon>Bacteria</taxon>
        <taxon>Pseudomonadati</taxon>
        <taxon>Thermodesulfobacteriota</taxon>
        <taxon>Desulfovibrionia</taxon>
        <taxon>Desulfovibrionales</taxon>
        <taxon>Desulfomicrobiaceae</taxon>
        <taxon>Desulfomicrobium</taxon>
    </lineage>
</organism>
<dbReference type="PANTHER" id="PTHR44591">
    <property type="entry name" value="STRESS RESPONSE REGULATOR PROTEIN 1"/>
    <property type="match status" value="1"/>
</dbReference>
<dbReference type="OrthoDB" id="5295285at2"/>
<keyword evidence="1 2" id="KW-0597">Phosphoprotein</keyword>
<dbReference type="GO" id="GO:0000160">
    <property type="term" value="P:phosphorelay signal transduction system"/>
    <property type="evidence" value="ECO:0007669"/>
    <property type="project" value="InterPro"/>
</dbReference>
<dbReference type="Gene3D" id="3.40.50.2300">
    <property type="match status" value="1"/>
</dbReference>
<dbReference type="InterPro" id="IPR011006">
    <property type="entry name" value="CheY-like_superfamily"/>
</dbReference>
<dbReference type="PROSITE" id="PS50110">
    <property type="entry name" value="RESPONSE_REGULATORY"/>
    <property type="match status" value="1"/>
</dbReference>
<dbReference type="AlphaFoldDB" id="A0A1I3QDC9"/>
<reference evidence="5" key="1">
    <citation type="submission" date="2016-10" db="EMBL/GenBank/DDBJ databases">
        <authorList>
            <person name="Varghese N."/>
            <person name="Submissions S."/>
        </authorList>
    </citation>
    <scope>NUCLEOTIDE SEQUENCE [LARGE SCALE GENOMIC DNA]</scope>
    <source>
        <strain evidence="5">DSM 5918</strain>
    </source>
</reference>
<sequence>MGKKILIIDDDPNIVTYLEDIFQDAGYATCKASDGADALAVVKAEKPDLITLDLEMPKEWGPRFYRELSQDDECSNIPVIVISGLSGNKYAIQKAVASFTKPFDREDLLKVIKETIG</sequence>
<evidence type="ECO:0000313" key="4">
    <source>
        <dbReference type="EMBL" id="SFJ31532.1"/>
    </source>
</evidence>
<dbReference type="SMART" id="SM00448">
    <property type="entry name" value="REC"/>
    <property type="match status" value="1"/>
</dbReference>
<name>A0A1I3QDC9_9BACT</name>
<evidence type="ECO:0000259" key="3">
    <source>
        <dbReference type="PROSITE" id="PS50110"/>
    </source>
</evidence>
<accession>A0A1I3QDC9</accession>
<gene>
    <name evidence="4" type="ORF">SAMN04488082_102286</name>
</gene>
<keyword evidence="5" id="KW-1185">Reference proteome</keyword>
<dbReference type="NCBIfam" id="NF045717">
    <property type="entry name" value="DVU0259_DivK"/>
    <property type="match status" value="1"/>
</dbReference>
<dbReference type="Proteomes" id="UP000198635">
    <property type="component" value="Unassembled WGS sequence"/>
</dbReference>
<evidence type="ECO:0000256" key="2">
    <source>
        <dbReference type="PROSITE-ProRule" id="PRU00169"/>
    </source>
</evidence>
<dbReference type="InterPro" id="IPR050595">
    <property type="entry name" value="Bact_response_regulator"/>
</dbReference>